<protein>
    <submittedName>
        <fullName evidence="1">Uncharacterized protein</fullName>
    </submittedName>
</protein>
<organism evidence="1 2">
    <name type="scientific">Mytilus edulis</name>
    <name type="common">Blue mussel</name>
    <dbReference type="NCBI Taxonomy" id="6550"/>
    <lineage>
        <taxon>Eukaryota</taxon>
        <taxon>Metazoa</taxon>
        <taxon>Spiralia</taxon>
        <taxon>Lophotrochozoa</taxon>
        <taxon>Mollusca</taxon>
        <taxon>Bivalvia</taxon>
        <taxon>Autobranchia</taxon>
        <taxon>Pteriomorphia</taxon>
        <taxon>Mytilida</taxon>
        <taxon>Mytiloidea</taxon>
        <taxon>Mytilidae</taxon>
        <taxon>Mytilinae</taxon>
        <taxon>Mytilus</taxon>
    </lineage>
</organism>
<dbReference type="SUPFAM" id="SSF50978">
    <property type="entry name" value="WD40 repeat-like"/>
    <property type="match status" value="1"/>
</dbReference>
<keyword evidence="2" id="KW-1185">Reference proteome</keyword>
<proteinExistence type="predicted"/>
<dbReference type="AlphaFoldDB" id="A0A8S3VAJ2"/>
<evidence type="ECO:0000313" key="1">
    <source>
        <dbReference type="EMBL" id="CAG2251792.1"/>
    </source>
</evidence>
<sequence length="207" mass="23926">MVAMLSRVPKDYQTMILHVVVVDVEARTVVKLLVDELILKFGSDIHCGVSPELVPNNKSFIVFGGVKDSSWTYFLYDLQEEKLIKELTDLNFLEKALGENEDIRPRNCILLDDDIILSAHEDKLMRVWSTKDGSLLKRVAGHRPRVYGHRSNYISMYYSPRSQFILTCESDMTSTIRLWEKKSFLQLSSLTLEKKVKFHINIRRCAA</sequence>
<dbReference type="InterPro" id="IPR036322">
    <property type="entry name" value="WD40_repeat_dom_sf"/>
</dbReference>
<dbReference type="EMBL" id="CAJPWZ010003099">
    <property type="protein sequence ID" value="CAG2251792.1"/>
    <property type="molecule type" value="Genomic_DNA"/>
</dbReference>
<gene>
    <name evidence="1" type="ORF">MEDL_63428</name>
</gene>
<dbReference type="OrthoDB" id="6137220at2759"/>
<dbReference type="Gene3D" id="2.130.10.10">
    <property type="entry name" value="YVTN repeat-like/Quinoprotein amine dehydrogenase"/>
    <property type="match status" value="1"/>
</dbReference>
<dbReference type="Proteomes" id="UP000683360">
    <property type="component" value="Unassembled WGS sequence"/>
</dbReference>
<reference evidence="1" key="1">
    <citation type="submission" date="2021-03" db="EMBL/GenBank/DDBJ databases">
        <authorList>
            <person name="Bekaert M."/>
        </authorList>
    </citation>
    <scope>NUCLEOTIDE SEQUENCE</scope>
</reference>
<dbReference type="InterPro" id="IPR015943">
    <property type="entry name" value="WD40/YVTN_repeat-like_dom_sf"/>
</dbReference>
<evidence type="ECO:0000313" key="2">
    <source>
        <dbReference type="Proteomes" id="UP000683360"/>
    </source>
</evidence>
<name>A0A8S3VAJ2_MYTED</name>
<accession>A0A8S3VAJ2</accession>
<comment type="caution">
    <text evidence="1">The sequence shown here is derived from an EMBL/GenBank/DDBJ whole genome shotgun (WGS) entry which is preliminary data.</text>
</comment>